<gene>
    <name evidence="2" type="ORF">AWB69_04501</name>
</gene>
<feature type="compositionally biased region" description="Polar residues" evidence="1">
    <location>
        <begin position="32"/>
        <end position="45"/>
    </location>
</feature>
<dbReference type="EMBL" id="FCOK02000031">
    <property type="protein sequence ID" value="SAL44375.1"/>
    <property type="molecule type" value="Genomic_DNA"/>
</dbReference>
<dbReference type="RefSeq" id="WP_156528927.1">
    <property type="nucleotide sequence ID" value="NZ_FCOK02000031.1"/>
</dbReference>
<dbReference type="OrthoDB" id="9133542at2"/>
<evidence type="ECO:0000313" key="3">
    <source>
        <dbReference type="Proteomes" id="UP000054683"/>
    </source>
</evidence>
<accession>A0A158HJ31</accession>
<reference evidence="2 3" key="1">
    <citation type="submission" date="2016-01" db="EMBL/GenBank/DDBJ databases">
        <authorList>
            <person name="Oliw E.H."/>
        </authorList>
    </citation>
    <scope>NUCLEOTIDE SEQUENCE [LARGE SCALE GENOMIC DNA]</scope>
    <source>
        <strain evidence="2">LMG 27134</strain>
    </source>
</reference>
<protein>
    <submittedName>
        <fullName evidence="2">Uncharacterized protein</fullName>
    </submittedName>
</protein>
<feature type="region of interest" description="Disordered" evidence="1">
    <location>
        <begin position="24"/>
        <end position="45"/>
    </location>
</feature>
<dbReference type="Proteomes" id="UP000054683">
    <property type="component" value="Unassembled WGS sequence"/>
</dbReference>
<organism evidence="2 3">
    <name type="scientific">Caballeronia udeis</name>
    <dbReference type="NCBI Taxonomy" id="1232866"/>
    <lineage>
        <taxon>Bacteria</taxon>
        <taxon>Pseudomonadati</taxon>
        <taxon>Pseudomonadota</taxon>
        <taxon>Betaproteobacteria</taxon>
        <taxon>Burkholderiales</taxon>
        <taxon>Burkholderiaceae</taxon>
        <taxon>Caballeronia</taxon>
    </lineage>
</organism>
<name>A0A158HJ31_9BURK</name>
<proteinExistence type="predicted"/>
<sequence>MNELVPLEDFSALDDWLPAAPQWQPYRPQATREPQATEWTDSAAG</sequence>
<evidence type="ECO:0000256" key="1">
    <source>
        <dbReference type="SAM" id="MobiDB-lite"/>
    </source>
</evidence>
<evidence type="ECO:0000313" key="2">
    <source>
        <dbReference type="EMBL" id="SAL44375.1"/>
    </source>
</evidence>
<dbReference type="AlphaFoldDB" id="A0A158HJ31"/>